<reference evidence="1 2" key="1">
    <citation type="submission" date="2018-04" db="EMBL/GenBank/DDBJ databases">
        <title>Adhaeribacter sp. HMF7616 genome sequencing and assembly.</title>
        <authorList>
            <person name="Kang H."/>
            <person name="Kang J."/>
            <person name="Cha I."/>
            <person name="Kim H."/>
            <person name="Joh K."/>
        </authorList>
    </citation>
    <scope>NUCLEOTIDE SEQUENCE [LARGE SCALE GENOMIC DNA]</scope>
    <source>
        <strain evidence="1 2">HMF7616</strain>
    </source>
</reference>
<dbReference type="Proteomes" id="UP000253919">
    <property type="component" value="Unassembled WGS sequence"/>
</dbReference>
<gene>
    <name evidence="1" type="ORF">AHMF7616_04153</name>
</gene>
<evidence type="ECO:0000313" key="2">
    <source>
        <dbReference type="Proteomes" id="UP000253919"/>
    </source>
</evidence>
<evidence type="ECO:0000313" key="1">
    <source>
        <dbReference type="EMBL" id="RDC65523.1"/>
    </source>
</evidence>
<protein>
    <submittedName>
        <fullName evidence="1">Uncharacterized protein</fullName>
    </submittedName>
</protein>
<comment type="caution">
    <text evidence="1">The sequence shown here is derived from an EMBL/GenBank/DDBJ whole genome shotgun (WGS) entry which is preliminary data.</text>
</comment>
<organism evidence="1 2">
    <name type="scientific">Adhaeribacter pallidiroseus</name>
    <dbReference type="NCBI Taxonomy" id="2072847"/>
    <lineage>
        <taxon>Bacteria</taxon>
        <taxon>Pseudomonadati</taxon>
        <taxon>Bacteroidota</taxon>
        <taxon>Cytophagia</taxon>
        <taxon>Cytophagales</taxon>
        <taxon>Hymenobacteraceae</taxon>
        <taxon>Adhaeribacter</taxon>
    </lineage>
</organism>
<keyword evidence="2" id="KW-1185">Reference proteome</keyword>
<proteinExistence type="predicted"/>
<sequence length="58" mass="7140">MKLWHFYYCLLGQEHIYQLITWAIFKLKIQVNMCNNARFYISHSKTKTIAYVNFYETN</sequence>
<name>A0A369QKT1_9BACT</name>
<dbReference type="EMBL" id="QASA01000001">
    <property type="protein sequence ID" value="RDC65523.1"/>
    <property type="molecule type" value="Genomic_DNA"/>
</dbReference>
<accession>A0A369QKT1</accession>
<dbReference type="AlphaFoldDB" id="A0A369QKT1"/>